<dbReference type="Proteomes" id="UP001271007">
    <property type="component" value="Unassembled WGS sequence"/>
</dbReference>
<dbReference type="Pfam" id="PF03061">
    <property type="entry name" value="4HBT"/>
    <property type="match status" value="1"/>
</dbReference>
<evidence type="ECO:0000256" key="1">
    <source>
        <dbReference type="SAM" id="MobiDB-lite"/>
    </source>
</evidence>
<feature type="domain" description="Thioesterase" evidence="2">
    <location>
        <begin position="312"/>
        <end position="372"/>
    </location>
</feature>
<dbReference type="CDD" id="cd03443">
    <property type="entry name" value="PaaI_thioesterase"/>
    <property type="match status" value="1"/>
</dbReference>
<dbReference type="PANTHER" id="PTHR47260:SF7">
    <property type="entry name" value="THIOESTERASE FAMILY PROTEIN (AFU_ORTHOLOGUE AFUA_1G10800)"/>
    <property type="match status" value="1"/>
</dbReference>
<proteinExistence type="predicted"/>
<feature type="region of interest" description="Disordered" evidence="1">
    <location>
        <begin position="149"/>
        <end position="175"/>
    </location>
</feature>
<comment type="caution">
    <text evidence="3">The sequence shown here is derived from an EMBL/GenBank/DDBJ whole genome shotgun (WGS) entry which is preliminary data.</text>
</comment>
<gene>
    <name evidence="3" type="ORF">LTR09_002807</name>
</gene>
<dbReference type="PANTHER" id="PTHR47260">
    <property type="entry name" value="UPF0644 PROTEIN PB2B4.06"/>
    <property type="match status" value="1"/>
</dbReference>
<keyword evidence="4" id="KW-1185">Reference proteome</keyword>
<reference evidence="3" key="1">
    <citation type="submission" date="2023-04" db="EMBL/GenBank/DDBJ databases">
        <title>Black Yeasts Isolated from many extreme environments.</title>
        <authorList>
            <person name="Coleine C."/>
            <person name="Stajich J.E."/>
            <person name="Selbmann L."/>
        </authorList>
    </citation>
    <scope>NUCLEOTIDE SEQUENCE</scope>
    <source>
        <strain evidence="3">CCFEE 5312</strain>
    </source>
</reference>
<evidence type="ECO:0000313" key="3">
    <source>
        <dbReference type="EMBL" id="KAK3056300.1"/>
    </source>
</evidence>
<dbReference type="SUPFAM" id="SSF54637">
    <property type="entry name" value="Thioesterase/thiol ester dehydrase-isomerase"/>
    <property type="match status" value="1"/>
</dbReference>
<dbReference type="Gene3D" id="3.10.129.10">
    <property type="entry name" value="Hotdog Thioesterase"/>
    <property type="match status" value="1"/>
</dbReference>
<feature type="compositionally biased region" description="Polar residues" evidence="1">
    <location>
        <begin position="152"/>
        <end position="166"/>
    </location>
</feature>
<organism evidence="3 4">
    <name type="scientific">Extremus antarcticus</name>
    <dbReference type="NCBI Taxonomy" id="702011"/>
    <lineage>
        <taxon>Eukaryota</taxon>
        <taxon>Fungi</taxon>
        <taxon>Dikarya</taxon>
        <taxon>Ascomycota</taxon>
        <taxon>Pezizomycotina</taxon>
        <taxon>Dothideomycetes</taxon>
        <taxon>Dothideomycetidae</taxon>
        <taxon>Mycosphaerellales</taxon>
        <taxon>Extremaceae</taxon>
        <taxon>Extremus</taxon>
    </lineage>
</organism>
<dbReference type="EMBL" id="JAWDJX010000006">
    <property type="protein sequence ID" value="KAK3056300.1"/>
    <property type="molecule type" value="Genomic_DNA"/>
</dbReference>
<dbReference type="InterPro" id="IPR006683">
    <property type="entry name" value="Thioestr_dom"/>
</dbReference>
<dbReference type="AlphaFoldDB" id="A0AAJ0LV38"/>
<name>A0AAJ0LV38_9PEZI</name>
<evidence type="ECO:0000259" key="2">
    <source>
        <dbReference type="Pfam" id="PF03061"/>
    </source>
</evidence>
<sequence>MARCAGLSIQHRNIHLSYDANPCSDPSSPAVVRARASKLNASADEKTQGRLLFSKPAQQKAISPVAQHAGADVFVLTAALGELTTMTRPTILATLLRAPPSLRSEILRQAQWSQSGGRLNVFGYGLRTARGYHRPRATLSKRLRAPLEKRLQSTTTQRSIESTSEHSIPPPPRRSRTFRYLTTTALSLLLFGAGFAMSAAPATETINGYVNPPTDAETLHLFLPSTPREEEIDDHILNHPFSVAMRNRPDMSESRPHMRIPPAMRPHNLTGGVLVGEGKIEVPPLSFNDKHAELPSMVQIMFLGESLCGHPGIVHGGLLATMLDEGLARACFPALPNKIGVTASLKIDYRVPCPAGSYVVLKAYTEKVEGRKAWVKGWIELLGEEDGTGVKVVEAEALFVEPRNAAGLAAKMVASD</sequence>
<protein>
    <recommendedName>
        <fullName evidence="2">Thioesterase domain-containing protein</fullName>
    </recommendedName>
</protein>
<accession>A0AAJ0LV38</accession>
<dbReference type="InterPro" id="IPR029069">
    <property type="entry name" value="HotDog_dom_sf"/>
</dbReference>
<dbReference type="InterPro" id="IPR052061">
    <property type="entry name" value="PTE-AB_protein"/>
</dbReference>
<evidence type="ECO:0000313" key="4">
    <source>
        <dbReference type="Proteomes" id="UP001271007"/>
    </source>
</evidence>